<dbReference type="PANTHER" id="PTHR47470">
    <property type="entry name" value="CHOLESTEROL OXIDASE"/>
    <property type="match status" value="1"/>
</dbReference>
<protein>
    <recommendedName>
        <fullName evidence="14">Cholesterol oxidase</fullName>
        <ecNumber evidence="13">1.1.3.6</ecNumber>
        <ecNumber evidence="11">5.3.3.1</ecNumber>
    </recommendedName>
    <alternativeName>
        <fullName evidence="15">Cholesterol isomerase</fullName>
    </alternativeName>
</protein>
<comment type="cofactor">
    <cofactor evidence="1">
        <name>FAD</name>
        <dbReference type="ChEBI" id="CHEBI:57692"/>
    </cofactor>
</comment>
<dbReference type="OrthoDB" id="9787779at2"/>
<keyword evidence="6" id="KW-0560">Oxidoreductase</keyword>
<dbReference type="InterPro" id="IPR052542">
    <property type="entry name" value="Cholesterol_Oxidase"/>
</dbReference>
<keyword evidence="4" id="KW-0285">Flavoprotein</keyword>
<organism evidence="19 20">
    <name type="scientific">Chromatocurvus halotolerans</name>
    <dbReference type="NCBI Taxonomy" id="1132028"/>
    <lineage>
        <taxon>Bacteria</taxon>
        <taxon>Pseudomonadati</taxon>
        <taxon>Pseudomonadota</taxon>
        <taxon>Gammaproteobacteria</taxon>
        <taxon>Cellvibrionales</taxon>
        <taxon>Halieaceae</taxon>
        <taxon>Chromatocurvus</taxon>
    </lineage>
</organism>
<dbReference type="EMBL" id="SLWX01000008">
    <property type="protein sequence ID" value="TCO75532.1"/>
    <property type="molecule type" value="Genomic_DNA"/>
</dbReference>
<dbReference type="SUPFAM" id="SSF53474">
    <property type="entry name" value="alpha/beta-Hydrolases"/>
    <property type="match status" value="1"/>
</dbReference>
<evidence type="ECO:0000256" key="10">
    <source>
        <dbReference type="ARBA" id="ARBA00023235"/>
    </source>
</evidence>
<evidence type="ECO:0000256" key="6">
    <source>
        <dbReference type="ARBA" id="ARBA00023002"/>
    </source>
</evidence>
<evidence type="ECO:0000256" key="9">
    <source>
        <dbReference type="ARBA" id="ARBA00023221"/>
    </source>
</evidence>
<keyword evidence="7" id="KW-0443">Lipid metabolism</keyword>
<evidence type="ECO:0000259" key="18">
    <source>
        <dbReference type="Pfam" id="PF05199"/>
    </source>
</evidence>
<dbReference type="PANTHER" id="PTHR47470:SF1">
    <property type="entry name" value="FAD-DEPENDENT OXIDOREDUCTASE 2 FAD BINDING DOMAIN-CONTAINING PROTEIN"/>
    <property type="match status" value="1"/>
</dbReference>
<evidence type="ECO:0000256" key="12">
    <source>
        <dbReference type="ARBA" id="ARBA00049645"/>
    </source>
</evidence>
<dbReference type="Pfam" id="PF00732">
    <property type="entry name" value="GMC_oxred_N"/>
    <property type="match status" value="1"/>
</dbReference>
<comment type="caution">
    <text evidence="19">The sequence shown here is derived from an EMBL/GenBank/DDBJ whole genome shotgun (WGS) entry which is preliminary data.</text>
</comment>
<proteinExistence type="inferred from homology"/>
<sequence>MKPISITLDKARDHYDILVVGSGYGGAVASSRLARAGRQVCLLERGCEILPGDFPDSISSAKDQFQLNTPMGPMGNPKGLFDIKVNEDLNALVGCGLGGTSLINANVALEFKKNVFDQDSWPEQYRCGDFLEKYYQLARGMLGANPYPRDDLNKLKALEQSARSMGLDFYKPPINVTFEDRINEFGVEQRACTNCGDCCSGCNYGSKNTTQMNYLPDAHNHGATIVCEARVERLEKLADQQWQLQVTDLSDDAATPRVLTANIVILSAGTFGSTEILLRSRKENVLEFSSRLGKRLSGNGDVLGFGYNNYWALDDEKKPRPVYGVGMGAATAPKTVFPGPCITGIIDNRESVSLEQGRVIEEGVIPGALAMALPPVFFFAGAQYANFLHYGMQQAAERLEDASDLGNAIANDPGSLASLAYSGTVSRTQTYLIMSYDDSGGTLQLDNMGNVRASWNDVGRSKCIRDDNAALQDASAGIMGQFIPNPMWSEPLDYKIITVHPLGGCCMGDDADRGAVSPQCEVFSADGSVHDGLYVMDGAVVPTAGAVNPLLTIAAIAEYAVASLAGKHGWTIDYSLNASRPIVPEAPSDHRKRASHGRHEGTATLAEHMDDSVLEKHAAWGALGKLLGRLKASLENDSIDVAKRILRVLVKDYPDFFSPGVSFAETMRGFATTNFDTHKPDPAQRISNDYQLAYAQGKGDGHAIQYDLTISAENLHEFTENHRAEITGHVSCTLLGKAPLEVTSGEFFLFNPDEDQVETWTMNYRLHLKGERGPLYFEGTKYLQRKAHSHWWTDVTTLYVDVYEGDGRHGKHLVQGMMLLGIDDAIAMSQTVRTPLQKHKHRPLEHAMAKLLASMARKYPKLESALDTLFVARFGAFVAQTVFTAYGGLLANLKNFPSAENAVRQGDRRALSLPEPERIPLTMPDGAGITLYRYAHHEAKPRRQIVLAPGFSVTADSFATPTVDRNLAEYLFHAGPEDNASDRGFDVWMLAYRASPDSGNTRTDYSIDDIATHDWPAAIRFIQEASGVSDVHAIAHCVGSMSLLMALLNGMTGVRSVISSQLTLHPVTNWQNFLKADIDLVALLEHSDENHIPDSLPDMRETIPLVPAKADRSGSPDKQSAALDVLCWQVPLPPGEECNNPVCRRVSAIFGPSYTHSQLNHATHIALEEWFDTIAVKPFRQLERIIEKQYCVNREGENTYLPQVSRLAHIPIHFIAGGRNEIFLPETSLRTCEWLKAHNTSGDYSRQVYERYAHMDFFIGRSAAADVYPDFLVFLEKHS</sequence>
<comment type="pathway">
    <text evidence="12">Steroid metabolism; cholesterol degradation.</text>
</comment>
<dbReference type="InterPro" id="IPR000073">
    <property type="entry name" value="AB_hydrolase_1"/>
</dbReference>
<evidence type="ECO:0000256" key="7">
    <source>
        <dbReference type="ARBA" id="ARBA00023098"/>
    </source>
</evidence>
<reference evidence="19 20" key="1">
    <citation type="submission" date="2019-03" db="EMBL/GenBank/DDBJ databases">
        <title>Genomic Encyclopedia of Type Strains, Phase IV (KMG-IV): sequencing the most valuable type-strain genomes for metagenomic binning, comparative biology and taxonomic classification.</title>
        <authorList>
            <person name="Goeker M."/>
        </authorList>
    </citation>
    <scope>NUCLEOTIDE SEQUENCE [LARGE SCALE GENOMIC DNA]</scope>
    <source>
        <strain evidence="19 20">DSM 23344</strain>
    </source>
</reference>
<dbReference type="Gene3D" id="3.50.50.60">
    <property type="entry name" value="FAD/NAD(P)-binding domain"/>
    <property type="match status" value="3"/>
</dbReference>
<dbReference type="InterPro" id="IPR029058">
    <property type="entry name" value="AB_hydrolase_fold"/>
</dbReference>
<dbReference type="GO" id="GO:0050660">
    <property type="term" value="F:flavin adenine dinucleotide binding"/>
    <property type="evidence" value="ECO:0007669"/>
    <property type="project" value="InterPro"/>
</dbReference>
<dbReference type="SUPFAM" id="SSF51905">
    <property type="entry name" value="FAD/NAD(P)-binding domain"/>
    <property type="match status" value="1"/>
</dbReference>
<dbReference type="EC" id="5.3.3.1" evidence="11"/>
<dbReference type="InterPro" id="IPR036188">
    <property type="entry name" value="FAD/NAD-bd_sf"/>
</dbReference>
<keyword evidence="10" id="KW-0413">Isomerase</keyword>
<dbReference type="InterPro" id="IPR007867">
    <property type="entry name" value="GMC_OxRtase_C"/>
</dbReference>
<dbReference type="Pfam" id="PF00561">
    <property type="entry name" value="Abhydrolase_1"/>
    <property type="match status" value="1"/>
</dbReference>
<accession>A0A4R2KRX3</accession>
<dbReference type="EC" id="1.1.3.6" evidence="13"/>
<dbReference type="GO" id="GO:0008203">
    <property type="term" value="P:cholesterol metabolic process"/>
    <property type="evidence" value="ECO:0007669"/>
    <property type="project" value="UniProtKB-KW"/>
</dbReference>
<evidence type="ECO:0000256" key="14">
    <source>
        <dbReference type="ARBA" id="ARBA00049744"/>
    </source>
</evidence>
<dbReference type="Pfam" id="PF05199">
    <property type="entry name" value="GMC_oxred_C"/>
    <property type="match status" value="1"/>
</dbReference>
<feature type="domain" description="Glucose-methanol-choline oxidoreductase C-terminal" evidence="18">
    <location>
        <begin position="498"/>
        <end position="557"/>
    </location>
</feature>
<dbReference type="InterPro" id="IPR000172">
    <property type="entry name" value="GMC_OxRdtase_N"/>
</dbReference>
<keyword evidence="3" id="KW-0153">Cholesterol metabolism</keyword>
<evidence type="ECO:0000256" key="11">
    <source>
        <dbReference type="ARBA" id="ARBA00038856"/>
    </source>
</evidence>
<evidence type="ECO:0000256" key="4">
    <source>
        <dbReference type="ARBA" id="ARBA00022630"/>
    </source>
</evidence>
<evidence type="ECO:0000259" key="17">
    <source>
        <dbReference type="Pfam" id="PF00732"/>
    </source>
</evidence>
<keyword evidence="8" id="KW-1207">Sterol metabolism</keyword>
<dbReference type="GO" id="GO:0004769">
    <property type="term" value="F:steroid Delta-isomerase activity"/>
    <property type="evidence" value="ECO:0007669"/>
    <property type="project" value="UniProtKB-EC"/>
</dbReference>
<evidence type="ECO:0000256" key="3">
    <source>
        <dbReference type="ARBA" id="ARBA00022548"/>
    </source>
</evidence>
<feature type="domain" description="Glucose-methanol-choline oxidoreductase N-terminal" evidence="17">
    <location>
        <begin position="16"/>
        <end position="280"/>
    </location>
</feature>
<gene>
    <name evidence="19" type="ORF">EV688_10898</name>
</gene>
<keyword evidence="9" id="KW-0753">Steroid metabolism</keyword>
<evidence type="ECO:0000259" key="16">
    <source>
        <dbReference type="Pfam" id="PF00561"/>
    </source>
</evidence>
<dbReference type="AlphaFoldDB" id="A0A4R2KRX3"/>
<dbReference type="Proteomes" id="UP000294980">
    <property type="component" value="Unassembled WGS sequence"/>
</dbReference>
<evidence type="ECO:0000256" key="15">
    <source>
        <dbReference type="ARBA" id="ARBA00049778"/>
    </source>
</evidence>
<evidence type="ECO:0000256" key="8">
    <source>
        <dbReference type="ARBA" id="ARBA00023166"/>
    </source>
</evidence>
<evidence type="ECO:0000256" key="1">
    <source>
        <dbReference type="ARBA" id="ARBA00001974"/>
    </source>
</evidence>
<evidence type="ECO:0000256" key="13">
    <source>
        <dbReference type="ARBA" id="ARBA00049723"/>
    </source>
</evidence>
<evidence type="ECO:0000313" key="19">
    <source>
        <dbReference type="EMBL" id="TCO75532.1"/>
    </source>
</evidence>
<keyword evidence="5" id="KW-0274">FAD</keyword>
<comment type="similarity">
    <text evidence="2">Belongs to the GMC oxidoreductase family.</text>
</comment>
<dbReference type="Gene3D" id="3.40.50.1820">
    <property type="entry name" value="alpha/beta hydrolase"/>
    <property type="match status" value="1"/>
</dbReference>
<feature type="domain" description="AB hydrolase-1" evidence="16">
    <location>
        <begin position="974"/>
        <end position="1082"/>
    </location>
</feature>
<name>A0A4R2KRX3_9GAMM</name>
<evidence type="ECO:0000256" key="5">
    <source>
        <dbReference type="ARBA" id="ARBA00022827"/>
    </source>
</evidence>
<evidence type="ECO:0000256" key="2">
    <source>
        <dbReference type="ARBA" id="ARBA00010790"/>
    </source>
</evidence>
<dbReference type="RefSeq" id="WP_117317946.1">
    <property type="nucleotide sequence ID" value="NZ_QQSW01000010.1"/>
</dbReference>
<dbReference type="GO" id="GO:0016995">
    <property type="term" value="F:cholesterol oxidase activity"/>
    <property type="evidence" value="ECO:0007669"/>
    <property type="project" value="UniProtKB-EC"/>
</dbReference>
<evidence type="ECO:0000313" key="20">
    <source>
        <dbReference type="Proteomes" id="UP000294980"/>
    </source>
</evidence>
<keyword evidence="20" id="KW-1185">Reference proteome</keyword>